<dbReference type="WBParaSite" id="HPLM_0002109101-mRNA-1">
    <property type="protein sequence ID" value="HPLM_0002109101-mRNA-1"/>
    <property type="gene ID" value="HPLM_0002109101"/>
</dbReference>
<keyword evidence="4" id="KW-0808">Transferase</keyword>
<evidence type="ECO:0000313" key="8">
    <source>
        <dbReference type="EMBL" id="VDO87788.1"/>
    </source>
</evidence>
<dbReference type="GO" id="GO:0015020">
    <property type="term" value="F:glucuronosyltransferase activity"/>
    <property type="evidence" value="ECO:0007669"/>
    <property type="project" value="UniProtKB-EC"/>
</dbReference>
<dbReference type="OMA" id="SEPFTIC"/>
<comment type="similarity">
    <text evidence="1">Belongs to the UDP-glycosyltransferase family.</text>
</comment>
<evidence type="ECO:0000313" key="10">
    <source>
        <dbReference type="WBParaSite" id="HPLM_0002109101-mRNA-1"/>
    </source>
</evidence>
<dbReference type="OrthoDB" id="5835829at2759"/>
<evidence type="ECO:0000256" key="1">
    <source>
        <dbReference type="ARBA" id="ARBA00009995"/>
    </source>
</evidence>
<organism evidence="10">
    <name type="scientific">Haemonchus placei</name>
    <name type="common">Barber's pole worm</name>
    <dbReference type="NCBI Taxonomy" id="6290"/>
    <lineage>
        <taxon>Eukaryota</taxon>
        <taxon>Metazoa</taxon>
        <taxon>Ecdysozoa</taxon>
        <taxon>Nematoda</taxon>
        <taxon>Chromadorea</taxon>
        <taxon>Rhabditida</taxon>
        <taxon>Rhabditina</taxon>
        <taxon>Rhabditomorpha</taxon>
        <taxon>Strongyloidea</taxon>
        <taxon>Trichostrongylidae</taxon>
        <taxon>Haemonchus</taxon>
    </lineage>
</organism>
<evidence type="ECO:0000256" key="2">
    <source>
        <dbReference type="ARBA" id="ARBA00012544"/>
    </source>
</evidence>
<gene>
    <name evidence="8" type="ORF">HPLM_LOCUS21080</name>
</gene>
<dbReference type="STRING" id="6290.A0A0N4X9P6"/>
<reference evidence="10" key="1">
    <citation type="submission" date="2017-02" db="UniProtKB">
        <authorList>
            <consortium name="WormBaseParasite"/>
        </authorList>
    </citation>
    <scope>IDENTIFICATION</scope>
</reference>
<reference evidence="8 9" key="2">
    <citation type="submission" date="2018-11" db="EMBL/GenBank/DDBJ databases">
        <authorList>
            <consortium name="Pathogen Informatics"/>
        </authorList>
    </citation>
    <scope>NUCLEOTIDE SEQUENCE [LARGE SCALE GENOMIC DNA]</scope>
    <source>
        <strain evidence="8 9">MHpl1</strain>
    </source>
</reference>
<dbReference type="SUPFAM" id="SSF53756">
    <property type="entry name" value="UDP-Glycosyltransferase/glycogen phosphorylase"/>
    <property type="match status" value="1"/>
</dbReference>
<keyword evidence="3" id="KW-0328">Glycosyltransferase</keyword>
<accession>A0A0N4X9P6</accession>
<name>A0A0N4X9P6_HAEPC</name>
<dbReference type="AlphaFoldDB" id="A0A0N4X9P6"/>
<dbReference type="EMBL" id="UZAF01022937">
    <property type="protein sequence ID" value="VDO87788.1"/>
    <property type="molecule type" value="Genomic_DNA"/>
</dbReference>
<proteinExistence type="inferred from homology"/>
<feature type="signal peptide" evidence="7">
    <location>
        <begin position="1"/>
        <end position="18"/>
    </location>
</feature>
<dbReference type="InterPro" id="IPR050271">
    <property type="entry name" value="UDP-glycosyltransferase"/>
</dbReference>
<comment type="catalytic activity">
    <reaction evidence="6">
        <text>glucuronate acceptor + UDP-alpha-D-glucuronate = acceptor beta-D-glucuronoside + UDP + H(+)</text>
        <dbReference type="Rhea" id="RHEA:21032"/>
        <dbReference type="ChEBI" id="CHEBI:15378"/>
        <dbReference type="ChEBI" id="CHEBI:58052"/>
        <dbReference type="ChEBI" id="CHEBI:58223"/>
        <dbReference type="ChEBI" id="CHEBI:132367"/>
        <dbReference type="ChEBI" id="CHEBI:132368"/>
        <dbReference type="EC" id="2.4.1.17"/>
    </reaction>
</comment>
<protein>
    <recommendedName>
        <fullName evidence="2">glucuronosyltransferase</fullName>
        <ecNumber evidence="2">2.4.1.17</ecNumber>
    </recommendedName>
</protein>
<sequence>MFRCRVTLLVLSLHSIDAYKFLVYSPIFGYSHTNFMGVIADTLTEAGHDVTVLMPIMDNEEAHKTGVKLTKKIIKTPPHPRVEEWMEQKSAMLSQMWTMQPSVFSLMQAVQNMSTSFAAQCEALITNDVLMKQLADEKFDVGIAEAF</sequence>
<dbReference type="PANTHER" id="PTHR48043">
    <property type="entry name" value="EG:EG0003.4 PROTEIN-RELATED"/>
    <property type="match status" value="1"/>
</dbReference>
<dbReference type="InterPro" id="IPR002213">
    <property type="entry name" value="UDP_glucos_trans"/>
</dbReference>
<evidence type="ECO:0000313" key="9">
    <source>
        <dbReference type="Proteomes" id="UP000268014"/>
    </source>
</evidence>
<evidence type="ECO:0000256" key="6">
    <source>
        <dbReference type="ARBA" id="ARBA00047475"/>
    </source>
</evidence>
<dbReference type="Pfam" id="PF00201">
    <property type="entry name" value="UDPGT"/>
    <property type="match status" value="1"/>
</dbReference>
<keyword evidence="9" id="KW-1185">Reference proteome</keyword>
<evidence type="ECO:0000256" key="7">
    <source>
        <dbReference type="SAM" id="SignalP"/>
    </source>
</evidence>
<evidence type="ECO:0000256" key="4">
    <source>
        <dbReference type="ARBA" id="ARBA00022679"/>
    </source>
</evidence>
<evidence type="ECO:0000256" key="5">
    <source>
        <dbReference type="ARBA" id="ARBA00022729"/>
    </source>
</evidence>
<keyword evidence="5 7" id="KW-0732">Signal</keyword>
<dbReference type="PANTHER" id="PTHR48043:SF23">
    <property type="entry name" value="UDP-GLUCURONOSYLTRANSFERASE"/>
    <property type="match status" value="1"/>
</dbReference>
<dbReference type="Proteomes" id="UP000268014">
    <property type="component" value="Unassembled WGS sequence"/>
</dbReference>
<dbReference type="EC" id="2.4.1.17" evidence="2"/>
<evidence type="ECO:0000256" key="3">
    <source>
        <dbReference type="ARBA" id="ARBA00022676"/>
    </source>
</evidence>
<feature type="chain" id="PRO_5043124448" description="glucuronosyltransferase" evidence="7">
    <location>
        <begin position="19"/>
        <end position="147"/>
    </location>
</feature>